<dbReference type="InterPro" id="IPR015797">
    <property type="entry name" value="NUDIX_hydrolase-like_dom_sf"/>
</dbReference>
<accession>A0A3S3ZCR7</accession>
<dbReference type="RefSeq" id="WP_128493518.1">
    <property type="nucleotide sequence ID" value="NZ_RZNB01000001.1"/>
</dbReference>
<evidence type="ECO:0000313" key="5">
    <source>
        <dbReference type="Proteomes" id="UP000288547"/>
    </source>
</evidence>
<evidence type="ECO:0000259" key="3">
    <source>
        <dbReference type="PROSITE" id="PS51462"/>
    </source>
</evidence>
<keyword evidence="5" id="KW-1185">Reference proteome</keyword>
<dbReference type="PROSITE" id="PS51462">
    <property type="entry name" value="NUDIX"/>
    <property type="match status" value="1"/>
</dbReference>
<evidence type="ECO:0000256" key="2">
    <source>
        <dbReference type="ARBA" id="ARBA00022801"/>
    </source>
</evidence>
<dbReference type="Proteomes" id="UP000288547">
    <property type="component" value="Unassembled WGS sequence"/>
</dbReference>
<name>A0A3S3ZCR7_9MICO</name>
<keyword evidence="2 4" id="KW-0378">Hydrolase</keyword>
<dbReference type="GO" id="GO:0006753">
    <property type="term" value="P:nucleoside phosphate metabolic process"/>
    <property type="evidence" value="ECO:0007669"/>
    <property type="project" value="TreeGrafter"/>
</dbReference>
<gene>
    <name evidence="4" type="ORF">ELQ90_01630</name>
</gene>
<dbReference type="InterPro" id="IPR020084">
    <property type="entry name" value="NUDIX_hydrolase_CS"/>
</dbReference>
<evidence type="ECO:0000256" key="1">
    <source>
        <dbReference type="ARBA" id="ARBA00001946"/>
    </source>
</evidence>
<feature type="domain" description="Nudix hydrolase" evidence="3">
    <location>
        <begin position="26"/>
        <end position="157"/>
    </location>
</feature>
<reference evidence="4 5" key="1">
    <citation type="submission" date="2018-12" db="EMBL/GenBank/DDBJ databases">
        <authorList>
            <person name="Li F."/>
        </authorList>
    </citation>
    <scope>NUCLEOTIDE SEQUENCE [LARGE SCALE GENOMIC DNA]</scope>
    <source>
        <strain evidence="4 5">11W25H-1</strain>
    </source>
</reference>
<dbReference type="GO" id="GO:0019693">
    <property type="term" value="P:ribose phosphate metabolic process"/>
    <property type="evidence" value="ECO:0007669"/>
    <property type="project" value="TreeGrafter"/>
</dbReference>
<dbReference type="EMBL" id="RZNB01000001">
    <property type="protein sequence ID" value="RWZ52675.1"/>
    <property type="molecule type" value="Genomic_DNA"/>
</dbReference>
<dbReference type="Gene3D" id="3.90.79.10">
    <property type="entry name" value="Nucleoside Triphosphate Pyrophosphohydrolase"/>
    <property type="match status" value="1"/>
</dbReference>
<proteinExistence type="predicted"/>
<evidence type="ECO:0000313" key="4">
    <source>
        <dbReference type="EMBL" id="RWZ52675.1"/>
    </source>
</evidence>
<dbReference type="OrthoDB" id="4381340at2"/>
<dbReference type="CDD" id="cd03424">
    <property type="entry name" value="NUDIX_ADPRase_Nudt5_UGPPase_Nudt14"/>
    <property type="match status" value="1"/>
</dbReference>
<dbReference type="InterPro" id="IPR000086">
    <property type="entry name" value="NUDIX_hydrolase_dom"/>
</dbReference>
<protein>
    <submittedName>
        <fullName evidence="4">NUDIX hydrolase</fullName>
    </submittedName>
</protein>
<dbReference type="SUPFAM" id="SSF55811">
    <property type="entry name" value="Nudix"/>
    <property type="match status" value="1"/>
</dbReference>
<comment type="cofactor">
    <cofactor evidence="1">
        <name>Mg(2+)</name>
        <dbReference type="ChEBI" id="CHEBI:18420"/>
    </cofactor>
</comment>
<comment type="caution">
    <text evidence="4">The sequence shown here is derived from an EMBL/GenBank/DDBJ whole genome shotgun (WGS) entry which is preliminary data.</text>
</comment>
<dbReference type="PANTHER" id="PTHR11839:SF18">
    <property type="entry name" value="NUDIX HYDROLASE DOMAIN-CONTAINING PROTEIN"/>
    <property type="match status" value="1"/>
</dbReference>
<organism evidence="4 5">
    <name type="scientific">Labedella phragmitis</name>
    <dbReference type="NCBI Taxonomy" id="2498849"/>
    <lineage>
        <taxon>Bacteria</taxon>
        <taxon>Bacillati</taxon>
        <taxon>Actinomycetota</taxon>
        <taxon>Actinomycetes</taxon>
        <taxon>Micrococcales</taxon>
        <taxon>Microbacteriaceae</taxon>
        <taxon>Labedella</taxon>
    </lineage>
</organism>
<sequence>MTKRTVHENPWFSISLTEAGEQRWYRVERADSALLIGTGDQGRFLMIHGVRDTTGTEPLYEFPCGGIDPSEDPASAAVRETREETGWEATDLTPLGSFVEAPGISPSRCFVFAGRVSPGGEASLEPGEEWTPVTVSTERLKALIAEGRVQDAGTLAALALHSARESADSWRTRR</sequence>
<dbReference type="PANTHER" id="PTHR11839">
    <property type="entry name" value="UDP/ADP-SUGAR PYROPHOSPHATASE"/>
    <property type="match status" value="1"/>
</dbReference>
<dbReference type="Pfam" id="PF00293">
    <property type="entry name" value="NUDIX"/>
    <property type="match status" value="1"/>
</dbReference>
<dbReference type="GO" id="GO:0016787">
    <property type="term" value="F:hydrolase activity"/>
    <property type="evidence" value="ECO:0007669"/>
    <property type="project" value="UniProtKB-KW"/>
</dbReference>
<dbReference type="AlphaFoldDB" id="A0A3S3ZCR7"/>
<dbReference type="PROSITE" id="PS00893">
    <property type="entry name" value="NUDIX_BOX"/>
    <property type="match status" value="1"/>
</dbReference>